<dbReference type="Proteomes" id="UP001497516">
    <property type="component" value="Chromosome 4"/>
</dbReference>
<evidence type="ECO:0000313" key="1">
    <source>
        <dbReference type="EMBL" id="CAL1385702.1"/>
    </source>
</evidence>
<sequence length="119" mass="13473">MQLRIFGQGHVGMQLRMLGYDREGKAWALAARTEGTAVGDFGMSREGTVNVESMVVACGSSRTEPSNSVSVNRPRVIRCRRTCGSRRSPREQNLTNRKKFYWASTTTRQIMKQCWQNKA</sequence>
<gene>
    <name evidence="1" type="ORF">LTRI10_LOCUS26818</name>
</gene>
<organism evidence="1 2">
    <name type="scientific">Linum trigynum</name>
    <dbReference type="NCBI Taxonomy" id="586398"/>
    <lineage>
        <taxon>Eukaryota</taxon>
        <taxon>Viridiplantae</taxon>
        <taxon>Streptophyta</taxon>
        <taxon>Embryophyta</taxon>
        <taxon>Tracheophyta</taxon>
        <taxon>Spermatophyta</taxon>
        <taxon>Magnoliopsida</taxon>
        <taxon>eudicotyledons</taxon>
        <taxon>Gunneridae</taxon>
        <taxon>Pentapetalae</taxon>
        <taxon>rosids</taxon>
        <taxon>fabids</taxon>
        <taxon>Malpighiales</taxon>
        <taxon>Linaceae</taxon>
        <taxon>Linum</taxon>
    </lineage>
</organism>
<name>A0AAV2EJ08_9ROSI</name>
<evidence type="ECO:0000313" key="2">
    <source>
        <dbReference type="Proteomes" id="UP001497516"/>
    </source>
</evidence>
<reference evidence="1 2" key="1">
    <citation type="submission" date="2024-04" db="EMBL/GenBank/DDBJ databases">
        <authorList>
            <person name="Fracassetti M."/>
        </authorList>
    </citation>
    <scope>NUCLEOTIDE SEQUENCE [LARGE SCALE GENOMIC DNA]</scope>
</reference>
<dbReference type="EMBL" id="OZ034817">
    <property type="protein sequence ID" value="CAL1385702.1"/>
    <property type="molecule type" value="Genomic_DNA"/>
</dbReference>
<proteinExistence type="predicted"/>
<keyword evidence="2" id="KW-1185">Reference proteome</keyword>
<protein>
    <submittedName>
        <fullName evidence="1">Uncharacterized protein</fullName>
    </submittedName>
</protein>
<dbReference type="AlphaFoldDB" id="A0AAV2EJ08"/>
<accession>A0AAV2EJ08</accession>